<evidence type="ECO:0000313" key="3">
    <source>
        <dbReference type="Proteomes" id="UP001164020"/>
    </source>
</evidence>
<organism evidence="2 3">
    <name type="scientific">Jiella pelagia</name>
    <dbReference type="NCBI Taxonomy" id="2986949"/>
    <lineage>
        <taxon>Bacteria</taxon>
        <taxon>Pseudomonadati</taxon>
        <taxon>Pseudomonadota</taxon>
        <taxon>Alphaproteobacteria</taxon>
        <taxon>Hyphomicrobiales</taxon>
        <taxon>Aurantimonadaceae</taxon>
        <taxon>Jiella</taxon>
    </lineage>
</organism>
<accession>A0ABY7BZ28</accession>
<feature type="compositionally biased region" description="Low complexity" evidence="1">
    <location>
        <begin position="88"/>
        <end position="100"/>
    </location>
</feature>
<dbReference type="Proteomes" id="UP001164020">
    <property type="component" value="Chromosome"/>
</dbReference>
<dbReference type="RefSeq" id="WP_268881457.1">
    <property type="nucleotide sequence ID" value="NZ_CP114029.1"/>
</dbReference>
<sequence>MEHLTEMRLGAAAEISRMRDLKEPLALYREYGEKEAVFLLGQDESSVKRWRRAGLIPYRPLGEKGVRYLGLQICDIYLFGNRAAELWGGTQSENSNSENTGSEERETVPHGSGAGSTKTPDKSDALRLAQQTLKKPRGF</sequence>
<proteinExistence type="predicted"/>
<evidence type="ECO:0000313" key="2">
    <source>
        <dbReference type="EMBL" id="WAP69018.1"/>
    </source>
</evidence>
<feature type="region of interest" description="Disordered" evidence="1">
    <location>
        <begin position="88"/>
        <end position="139"/>
    </location>
</feature>
<name>A0ABY7BZ28_9HYPH</name>
<dbReference type="EMBL" id="CP114029">
    <property type="protein sequence ID" value="WAP69018.1"/>
    <property type="molecule type" value="Genomic_DNA"/>
</dbReference>
<gene>
    <name evidence="2" type="ORF">OH818_01390</name>
</gene>
<reference evidence="2" key="1">
    <citation type="submission" date="2022-12" db="EMBL/GenBank/DDBJ databases">
        <title>Jiella pelagia sp. nov., isolated from phosphonate enriched culture of Northwest Pacific surface seawater.</title>
        <authorList>
            <person name="Shin D.Y."/>
            <person name="Hwang C.Y."/>
        </authorList>
    </citation>
    <scope>NUCLEOTIDE SEQUENCE</scope>
    <source>
        <strain evidence="2">HL-NP1</strain>
    </source>
</reference>
<evidence type="ECO:0000256" key="1">
    <source>
        <dbReference type="SAM" id="MobiDB-lite"/>
    </source>
</evidence>
<protein>
    <recommendedName>
        <fullName evidence="4">DNA-binding protein</fullName>
    </recommendedName>
</protein>
<keyword evidence="3" id="KW-1185">Reference proteome</keyword>
<evidence type="ECO:0008006" key="4">
    <source>
        <dbReference type="Google" id="ProtNLM"/>
    </source>
</evidence>